<sequence>MVLLLCAALVGVFVALLGLVRRERHLQILSDLNRIFIPYFAQSSLRNTSARQAEKKVGDIVSLSCTPHSLLISTLKSLRKISDSCAMYGYVHFSHIQQLNIYFKISATFQGNC</sequence>
<dbReference type="AlphaFoldDB" id="A0A2D4PAH8"/>
<name>A0A2D4PAH8_MICSU</name>
<organism evidence="1">
    <name type="scientific">Micrurus surinamensis</name>
    <name type="common">Surinam coral snake</name>
    <dbReference type="NCBI Taxonomy" id="129470"/>
    <lineage>
        <taxon>Eukaryota</taxon>
        <taxon>Metazoa</taxon>
        <taxon>Chordata</taxon>
        <taxon>Craniata</taxon>
        <taxon>Vertebrata</taxon>
        <taxon>Euteleostomi</taxon>
        <taxon>Lepidosauria</taxon>
        <taxon>Squamata</taxon>
        <taxon>Bifurcata</taxon>
        <taxon>Unidentata</taxon>
        <taxon>Episquamata</taxon>
        <taxon>Toxicofera</taxon>
        <taxon>Serpentes</taxon>
        <taxon>Colubroidea</taxon>
        <taxon>Elapidae</taxon>
        <taxon>Elapinae</taxon>
        <taxon>Micrurus</taxon>
    </lineage>
</organism>
<proteinExistence type="predicted"/>
<evidence type="ECO:0000313" key="1">
    <source>
        <dbReference type="EMBL" id="LAB54518.1"/>
    </source>
</evidence>
<accession>A0A2D4PAH8</accession>
<protein>
    <submittedName>
        <fullName evidence="1">Uncharacterized protein</fullName>
    </submittedName>
</protein>
<dbReference type="EMBL" id="IACN01051866">
    <property type="protein sequence ID" value="LAB54518.1"/>
    <property type="molecule type" value="Transcribed_RNA"/>
</dbReference>
<reference evidence="1" key="2">
    <citation type="submission" date="2017-11" db="EMBL/GenBank/DDBJ databases">
        <title>Coralsnake Venomics: Analyses of Venom Gland Transcriptomes and Proteomes of Six Brazilian Taxa.</title>
        <authorList>
            <person name="Aird S.D."/>
            <person name="Jorge da Silva N."/>
            <person name="Qiu L."/>
            <person name="Villar-Briones A."/>
            <person name="Aparecida-Saddi V."/>
            <person name="Campos-Telles M.P."/>
            <person name="Grau M."/>
            <person name="Mikheyev A.S."/>
        </authorList>
    </citation>
    <scope>NUCLEOTIDE SEQUENCE</scope>
    <source>
        <tissue evidence="1">Venom_gland</tissue>
    </source>
</reference>
<reference evidence="1" key="1">
    <citation type="submission" date="2017-07" db="EMBL/GenBank/DDBJ databases">
        <authorList>
            <person name="Mikheyev A."/>
            <person name="Grau M."/>
        </authorList>
    </citation>
    <scope>NUCLEOTIDE SEQUENCE</scope>
    <source>
        <tissue evidence="1">Venom_gland</tissue>
    </source>
</reference>